<accession>A0AAW2G068</accession>
<proteinExistence type="predicted"/>
<evidence type="ECO:0000313" key="2">
    <source>
        <dbReference type="Proteomes" id="UP001430953"/>
    </source>
</evidence>
<comment type="caution">
    <text evidence="1">The sequence shown here is derived from an EMBL/GenBank/DDBJ whole genome shotgun (WGS) entry which is preliminary data.</text>
</comment>
<sequence>MTATHRIDSDSVVIIVIFLQVRKSYNYFLIKKKENVAKSEVFSSCGYLPAYSFFSDFDPPRGREKRRQAERENSHAGFRVYLDIAEMMTPSCPRAYIIIWSFIQYRFYLMWQFLTNRHLYVNRGQRANIIFAHSYTSISVLIL</sequence>
<protein>
    <submittedName>
        <fullName evidence="1">Uncharacterized protein</fullName>
    </submittedName>
</protein>
<reference evidence="1 2" key="1">
    <citation type="submission" date="2023-03" db="EMBL/GenBank/DDBJ databases">
        <title>High recombination rates correlate with genetic variation in Cardiocondyla obscurior ants.</title>
        <authorList>
            <person name="Errbii M."/>
        </authorList>
    </citation>
    <scope>NUCLEOTIDE SEQUENCE [LARGE SCALE GENOMIC DNA]</scope>
    <source>
        <strain evidence="1">Alpha-2009</strain>
        <tissue evidence="1">Whole body</tissue>
    </source>
</reference>
<dbReference type="Proteomes" id="UP001430953">
    <property type="component" value="Unassembled WGS sequence"/>
</dbReference>
<gene>
    <name evidence="1" type="ORF">PUN28_008654</name>
</gene>
<name>A0AAW2G068_9HYME</name>
<evidence type="ECO:0000313" key="1">
    <source>
        <dbReference type="EMBL" id="KAL0121073.1"/>
    </source>
</evidence>
<dbReference type="EMBL" id="JADYXP020000007">
    <property type="protein sequence ID" value="KAL0121073.1"/>
    <property type="molecule type" value="Genomic_DNA"/>
</dbReference>
<keyword evidence="2" id="KW-1185">Reference proteome</keyword>
<dbReference type="AlphaFoldDB" id="A0AAW2G068"/>
<organism evidence="1 2">
    <name type="scientific">Cardiocondyla obscurior</name>
    <dbReference type="NCBI Taxonomy" id="286306"/>
    <lineage>
        <taxon>Eukaryota</taxon>
        <taxon>Metazoa</taxon>
        <taxon>Ecdysozoa</taxon>
        <taxon>Arthropoda</taxon>
        <taxon>Hexapoda</taxon>
        <taxon>Insecta</taxon>
        <taxon>Pterygota</taxon>
        <taxon>Neoptera</taxon>
        <taxon>Endopterygota</taxon>
        <taxon>Hymenoptera</taxon>
        <taxon>Apocrita</taxon>
        <taxon>Aculeata</taxon>
        <taxon>Formicoidea</taxon>
        <taxon>Formicidae</taxon>
        <taxon>Myrmicinae</taxon>
        <taxon>Cardiocondyla</taxon>
    </lineage>
</organism>